<comment type="caution">
    <text evidence="1">The sequence shown here is derived from an EMBL/GenBank/DDBJ whole genome shotgun (WGS) entry which is preliminary data.</text>
</comment>
<protein>
    <submittedName>
        <fullName evidence="1">Uncharacterized protein</fullName>
    </submittedName>
</protein>
<accession>A0ABQ9H423</accession>
<reference evidence="1 2" key="1">
    <citation type="submission" date="2023-02" db="EMBL/GenBank/DDBJ databases">
        <title>LHISI_Scaffold_Assembly.</title>
        <authorList>
            <person name="Stuart O.P."/>
            <person name="Cleave R."/>
            <person name="Magrath M.J.L."/>
            <person name="Mikheyev A.S."/>
        </authorList>
    </citation>
    <scope>NUCLEOTIDE SEQUENCE [LARGE SCALE GENOMIC DNA]</scope>
    <source>
        <strain evidence="1">Daus_M_001</strain>
        <tissue evidence="1">Leg muscle</tissue>
    </source>
</reference>
<dbReference type="Proteomes" id="UP001159363">
    <property type="component" value="Chromosome 6"/>
</dbReference>
<proteinExistence type="predicted"/>
<evidence type="ECO:0000313" key="2">
    <source>
        <dbReference type="Proteomes" id="UP001159363"/>
    </source>
</evidence>
<keyword evidence="2" id="KW-1185">Reference proteome</keyword>
<dbReference type="PANTHER" id="PTHR46289:SF14">
    <property type="entry name" value="DUF4371 DOMAIN-CONTAINING PROTEIN"/>
    <property type="match status" value="1"/>
</dbReference>
<name>A0ABQ9H423_9NEOP</name>
<dbReference type="PANTHER" id="PTHR46289">
    <property type="entry name" value="52 KDA REPRESSOR OF THE INHIBITOR OF THE PROTEIN KINASE-LIKE PROTEIN-RELATED"/>
    <property type="match status" value="1"/>
</dbReference>
<organism evidence="1 2">
    <name type="scientific">Dryococelus australis</name>
    <dbReference type="NCBI Taxonomy" id="614101"/>
    <lineage>
        <taxon>Eukaryota</taxon>
        <taxon>Metazoa</taxon>
        <taxon>Ecdysozoa</taxon>
        <taxon>Arthropoda</taxon>
        <taxon>Hexapoda</taxon>
        <taxon>Insecta</taxon>
        <taxon>Pterygota</taxon>
        <taxon>Neoptera</taxon>
        <taxon>Polyneoptera</taxon>
        <taxon>Phasmatodea</taxon>
        <taxon>Verophasmatodea</taxon>
        <taxon>Anareolatae</taxon>
        <taxon>Phasmatidae</taxon>
        <taxon>Eurycanthinae</taxon>
        <taxon>Dryococelus</taxon>
    </lineage>
</organism>
<dbReference type="EMBL" id="JARBHB010000007">
    <property type="protein sequence ID" value="KAJ8879046.1"/>
    <property type="molecule type" value="Genomic_DNA"/>
</dbReference>
<dbReference type="InterPro" id="IPR052958">
    <property type="entry name" value="IFN-induced_PKR_regulator"/>
</dbReference>
<gene>
    <name evidence="1" type="ORF">PR048_019652</name>
</gene>
<sequence length="395" mass="45463">MADETTGISIKEQLAICIRYFDTTSYEIQEKCFKFIGVVDVSGENIASTILQDRLNLDISYYRGQAYDGGSNMSGKFKGVQKMCETRWVEKHDAVLTFIDTLPCLYVVLETISEFSESRGLRSTRKAFSFLHAIQSSEFLVSMVVLAEVVGLTPPLARKLQAWYMDVLETIKLVEATLGSLREKRYKSTDIFKKIFKESEKLSMEMGPQINKPSTTNLQKNRSKLNSQTVEEYYHTAEYVPFMDFIINEVSSRFTKSEIERVGQIQKLLSPEFSDGFEDEVLQGAEPYKDDLPCFSTLKGELRDWKQIWKSYPSQKFPKSHAEGYKQASAIPNIRRSFSTLRRLKTYLRSTMTEDRLNGLALLHIHQDITSAMKPEEVLDIFARKHKRELSLNFL</sequence>
<evidence type="ECO:0000313" key="1">
    <source>
        <dbReference type="EMBL" id="KAJ8879046.1"/>
    </source>
</evidence>